<keyword evidence="2" id="KW-1185">Reference proteome</keyword>
<evidence type="ECO:0000313" key="2">
    <source>
        <dbReference type="Proteomes" id="UP001589890"/>
    </source>
</evidence>
<dbReference type="Gene3D" id="3.30.460.10">
    <property type="entry name" value="Beta Polymerase, domain 2"/>
    <property type="match status" value="1"/>
</dbReference>
<name>A0ABV6QWU8_9ACTN</name>
<accession>A0ABV6QWU8</accession>
<comment type="caution">
    <text evidence="1">The sequence shown here is derived from an EMBL/GenBank/DDBJ whole genome shotgun (WGS) entry which is preliminary data.</text>
</comment>
<dbReference type="Proteomes" id="UP001589890">
    <property type="component" value="Unassembled WGS sequence"/>
</dbReference>
<evidence type="ECO:0000313" key="1">
    <source>
        <dbReference type="EMBL" id="MFC0628975.1"/>
    </source>
</evidence>
<sequence length="263" mass="28531">MTDTGSTEANALAAAEEFAALLTRSTADARILGVILSGSQAREGTATTYSDYDVLLVVEDAAETQFTAEHRRDSRLDVSTIPLTEFRTHALPGSGVEWNRYGFTHAKILKDTPDGLIAELAAAKAQLSPAEAAQLAPAILDGFLNSAYRCLKNNRDGNTVAARLDGAEAISPYLTYVFALHDRVRPYNKYLAWELERFPLSHPQWDAETLLPLLVQAHTGDTVEAIHTLFNGLEPHARAAGHASVLDDWGNDLLLLRGLPATP</sequence>
<dbReference type="Pfam" id="PF04439">
    <property type="entry name" value="Adenyl_transf"/>
    <property type="match status" value="1"/>
</dbReference>
<proteinExistence type="predicted"/>
<dbReference type="EMBL" id="JBHLTC010000041">
    <property type="protein sequence ID" value="MFC0628975.1"/>
    <property type="molecule type" value="Genomic_DNA"/>
</dbReference>
<dbReference type="CDD" id="cd05403">
    <property type="entry name" value="NT_KNTase_like"/>
    <property type="match status" value="1"/>
</dbReference>
<dbReference type="InterPro" id="IPR043519">
    <property type="entry name" value="NT_sf"/>
</dbReference>
<gene>
    <name evidence="1" type="ORF">ACFFGN_33225</name>
</gene>
<protein>
    <submittedName>
        <fullName evidence="1">Aminoglycoside 6-adenylyltransferase</fullName>
    </submittedName>
</protein>
<dbReference type="InterPro" id="IPR007530">
    <property type="entry name" value="Aminoglycoside_adenylylTfrase"/>
</dbReference>
<organism evidence="1 2">
    <name type="scientific">Kribbella deserti</name>
    <dbReference type="NCBI Taxonomy" id="1926257"/>
    <lineage>
        <taxon>Bacteria</taxon>
        <taxon>Bacillati</taxon>
        <taxon>Actinomycetota</taxon>
        <taxon>Actinomycetes</taxon>
        <taxon>Propionibacteriales</taxon>
        <taxon>Kribbellaceae</taxon>
        <taxon>Kribbella</taxon>
    </lineage>
</organism>
<reference evidence="1 2" key="1">
    <citation type="submission" date="2024-09" db="EMBL/GenBank/DDBJ databases">
        <authorList>
            <person name="Sun Q."/>
            <person name="Mori K."/>
        </authorList>
    </citation>
    <scope>NUCLEOTIDE SEQUENCE [LARGE SCALE GENOMIC DNA]</scope>
    <source>
        <strain evidence="1 2">CGMCC 1.15906</strain>
    </source>
</reference>
<dbReference type="RefSeq" id="WP_380056245.1">
    <property type="nucleotide sequence ID" value="NZ_JBHLTC010000041.1"/>
</dbReference>
<dbReference type="SUPFAM" id="SSF81301">
    <property type="entry name" value="Nucleotidyltransferase"/>
    <property type="match status" value="1"/>
</dbReference>